<organism evidence="1 2">
    <name type="scientific">Hymenobacter glaciei</name>
    <dbReference type="NCBI Taxonomy" id="877209"/>
    <lineage>
        <taxon>Bacteria</taxon>
        <taxon>Pseudomonadati</taxon>
        <taxon>Bacteroidota</taxon>
        <taxon>Cytophagia</taxon>
        <taxon>Cytophagales</taxon>
        <taxon>Hymenobacteraceae</taxon>
        <taxon>Hymenobacter</taxon>
    </lineage>
</organism>
<dbReference type="RefSeq" id="WP_345055396.1">
    <property type="nucleotide sequence ID" value="NZ_BAABDK010000021.1"/>
</dbReference>
<sequence length="228" mass="24717">MNDKQRAKLAMFQTTLLVLKEHTGDYTANKALTAAVGAFQTEVDLLDPEHQARRPESGGLTLVKKKTRARVVLAAHNIGAALFAFAADPAREDLPLQAAVDYTQRTLERQSDADLIRISALILTKGTEHATNLKDLDVAATDLTELRDAITQFKAEQAAPRAARSEGAADTKELACYYREAQALLVSQIDRQLARYEAKAPAFFAAYQSARKPNATAGRSAKPAPTPG</sequence>
<comment type="caution">
    <text evidence="1">The sequence shown here is derived from an EMBL/GenBank/DDBJ whole genome shotgun (WGS) entry which is preliminary data.</text>
</comment>
<keyword evidence="2" id="KW-1185">Reference proteome</keyword>
<protein>
    <submittedName>
        <fullName evidence="1">Uncharacterized protein</fullName>
    </submittedName>
</protein>
<dbReference type="Proteomes" id="UP001501469">
    <property type="component" value="Unassembled WGS sequence"/>
</dbReference>
<name>A0ABP7UBH8_9BACT</name>
<gene>
    <name evidence="1" type="ORF">GCM10022409_26950</name>
</gene>
<proteinExistence type="predicted"/>
<evidence type="ECO:0000313" key="2">
    <source>
        <dbReference type="Proteomes" id="UP001501469"/>
    </source>
</evidence>
<reference evidence="2" key="1">
    <citation type="journal article" date="2019" name="Int. J. Syst. Evol. Microbiol.">
        <title>The Global Catalogue of Microorganisms (GCM) 10K type strain sequencing project: providing services to taxonomists for standard genome sequencing and annotation.</title>
        <authorList>
            <consortium name="The Broad Institute Genomics Platform"/>
            <consortium name="The Broad Institute Genome Sequencing Center for Infectious Disease"/>
            <person name="Wu L."/>
            <person name="Ma J."/>
        </authorList>
    </citation>
    <scope>NUCLEOTIDE SEQUENCE [LARGE SCALE GENOMIC DNA]</scope>
    <source>
        <strain evidence="2">JCM 17225</strain>
    </source>
</reference>
<accession>A0ABP7UBH8</accession>
<evidence type="ECO:0000313" key="1">
    <source>
        <dbReference type="EMBL" id="GAA4039782.1"/>
    </source>
</evidence>
<dbReference type="EMBL" id="BAABDK010000021">
    <property type="protein sequence ID" value="GAA4039782.1"/>
    <property type="molecule type" value="Genomic_DNA"/>
</dbReference>